<name>A0A978UBE1_ZIZJJ</name>
<dbReference type="GO" id="GO:0005506">
    <property type="term" value="F:iron ion binding"/>
    <property type="evidence" value="ECO:0007669"/>
    <property type="project" value="InterPro"/>
</dbReference>
<protein>
    <recommendedName>
        <fullName evidence="4">Cytochrome P450 76A2-like</fullName>
    </recommendedName>
</protein>
<dbReference type="GO" id="GO:0004497">
    <property type="term" value="F:monooxygenase activity"/>
    <property type="evidence" value="ECO:0007669"/>
    <property type="project" value="InterPro"/>
</dbReference>
<dbReference type="PRINTS" id="PR00463">
    <property type="entry name" value="EP450I"/>
</dbReference>
<sequence length="347" mass="39461">MVLLLLSRRSTCFHGRFPLGPPGWPILGNLLDLGKMPHRALTELRELLGSSPLWLVLASVAPRGHGRHVSKCINETTLIRQKCIDKMLLWIEEESRKIRQGQGVHVTRFLAAAGHSNLADFFPWLRWLDPQGVMKKMEKGISARLLKSLLGNGKDEPAKFSERDMIFFILELFIAGLETTSSTIEWALVELVCKPDSTKKAKTELTQAVGQNRKVEERDIQYLPYLQAVIKETLRLHPPLPFLIPRKAMRDTNFMGYFIPNNTQVLVNAWAIGRDQDVWVEPSCFKPERFIDSNKVDYKGQHYELIPFGAGRRIATPEAMDMKDRLGITMRKLEPLLAVPSKSDIIA</sequence>
<dbReference type="AlphaFoldDB" id="A0A978UBE1"/>
<proteinExistence type="inferred from homology"/>
<gene>
    <name evidence="2" type="ORF">FEM48_Zijuj12G0053000</name>
</gene>
<evidence type="ECO:0000256" key="1">
    <source>
        <dbReference type="ARBA" id="ARBA00010617"/>
    </source>
</evidence>
<dbReference type="GO" id="GO:0016705">
    <property type="term" value="F:oxidoreductase activity, acting on paired donors, with incorporation or reduction of molecular oxygen"/>
    <property type="evidence" value="ECO:0007669"/>
    <property type="project" value="InterPro"/>
</dbReference>
<dbReference type="PRINTS" id="PR00385">
    <property type="entry name" value="P450"/>
</dbReference>
<dbReference type="Pfam" id="PF00067">
    <property type="entry name" value="p450"/>
    <property type="match status" value="1"/>
</dbReference>
<dbReference type="InterPro" id="IPR001128">
    <property type="entry name" value="Cyt_P450"/>
</dbReference>
<dbReference type="InterPro" id="IPR036396">
    <property type="entry name" value="Cyt_P450_sf"/>
</dbReference>
<evidence type="ECO:0000313" key="2">
    <source>
        <dbReference type="EMBL" id="KAH7512084.1"/>
    </source>
</evidence>
<dbReference type="InterPro" id="IPR002401">
    <property type="entry name" value="Cyt_P450_E_grp-I"/>
</dbReference>
<dbReference type="Proteomes" id="UP000813462">
    <property type="component" value="Unassembled WGS sequence"/>
</dbReference>
<accession>A0A978UBE1</accession>
<dbReference type="Gene3D" id="1.10.630.10">
    <property type="entry name" value="Cytochrome P450"/>
    <property type="match status" value="2"/>
</dbReference>
<evidence type="ECO:0000313" key="3">
    <source>
        <dbReference type="Proteomes" id="UP000813462"/>
    </source>
</evidence>
<dbReference type="PANTHER" id="PTHR47950">
    <property type="entry name" value="CYTOCHROME P450, FAMILY 76, SUBFAMILY C, POLYPEPTIDE 5-RELATED"/>
    <property type="match status" value="1"/>
</dbReference>
<comment type="caution">
    <text evidence="2">The sequence shown here is derived from an EMBL/GenBank/DDBJ whole genome shotgun (WGS) entry which is preliminary data.</text>
</comment>
<comment type="similarity">
    <text evidence="1">Belongs to the cytochrome P450 family.</text>
</comment>
<reference evidence="2" key="1">
    <citation type="journal article" date="2021" name="Front. Plant Sci.">
        <title>Chromosome-Scale Genome Assembly for Chinese Sour Jujube and Insights Into Its Genome Evolution and Domestication Signature.</title>
        <authorList>
            <person name="Shen L.-Y."/>
            <person name="Luo H."/>
            <person name="Wang X.-L."/>
            <person name="Wang X.-M."/>
            <person name="Qiu X.-J."/>
            <person name="Liu H."/>
            <person name="Zhou S.-S."/>
            <person name="Jia K.-H."/>
            <person name="Nie S."/>
            <person name="Bao Y.-T."/>
            <person name="Zhang R.-G."/>
            <person name="Yun Q.-Z."/>
            <person name="Chai Y.-H."/>
            <person name="Lu J.-Y."/>
            <person name="Li Y."/>
            <person name="Zhao S.-W."/>
            <person name="Mao J.-F."/>
            <person name="Jia S.-G."/>
            <person name="Mao Y.-M."/>
        </authorList>
    </citation>
    <scope>NUCLEOTIDE SEQUENCE</scope>
    <source>
        <strain evidence="2">AT0</strain>
        <tissue evidence="2">Leaf</tissue>
    </source>
</reference>
<dbReference type="SUPFAM" id="SSF48264">
    <property type="entry name" value="Cytochrome P450"/>
    <property type="match status" value="1"/>
</dbReference>
<dbReference type="PANTHER" id="PTHR47950:SF14">
    <property type="entry name" value="CYTOCHROME P450 76A2-LIKE ISOFORM X1"/>
    <property type="match status" value="1"/>
</dbReference>
<dbReference type="GO" id="GO:0020037">
    <property type="term" value="F:heme binding"/>
    <property type="evidence" value="ECO:0007669"/>
    <property type="project" value="InterPro"/>
</dbReference>
<evidence type="ECO:0008006" key="4">
    <source>
        <dbReference type="Google" id="ProtNLM"/>
    </source>
</evidence>
<organism evidence="2 3">
    <name type="scientific">Ziziphus jujuba var. spinosa</name>
    <dbReference type="NCBI Taxonomy" id="714518"/>
    <lineage>
        <taxon>Eukaryota</taxon>
        <taxon>Viridiplantae</taxon>
        <taxon>Streptophyta</taxon>
        <taxon>Embryophyta</taxon>
        <taxon>Tracheophyta</taxon>
        <taxon>Spermatophyta</taxon>
        <taxon>Magnoliopsida</taxon>
        <taxon>eudicotyledons</taxon>
        <taxon>Gunneridae</taxon>
        <taxon>Pentapetalae</taxon>
        <taxon>rosids</taxon>
        <taxon>fabids</taxon>
        <taxon>Rosales</taxon>
        <taxon>Rhamnaceae</taxon>
        <taxon>Paliureae</taxon>
        <taxon>Ziziphus</taxon>
    </lineage>
</organism>
<dbReference type="EMBL" id="JAEACU010000012">
    <property type="protein sequence ID" value="KAH7512084.1"/>
    <property type="molecule type" value="Genomic_DNA"/>
</dbReference>